<organism evidence="1 2">
    <name type="scientific">Gordonia pseudamarae</name>
    <dbReference type="NCBI Taxonomy" id="2831662"/>
    <lineage>
        <taxon>Bacteria</taxon>
        <taxon>Bacillati</taxon>
        <taxon>Actinomycetota</taxon>
        <taxon>Actinomycetes</taxon>
        <taxon>Mycobacteriales</taxon>
        <taxon>Gordoniaceae</taxon>
        <taxon>Gordonia</taxon>
    </lineage>
</organism>
<keyword evidence="2" id="KW-1185">Reference proteome</keyword>
<dbReference type="Proteomes" id="UP001059836">
    <property type="component" value="Chromosome"/>
</dbReference>
<name>A0ABX6IJW6_9ACTN</name>
<evidence type="ECO:0000313" key="2">
    <source>
        <dbReference type="Proteomes" id="UP001059836"/>
    </source>
</evidence>
<protein>
    <submittedName>
        <fullName evidence="1">Uncharacterized protein</fullName>
    </submittedName>
</protein>
<proteinExistence type="predicted"/>
<evidence type="ECO:0000313" key="1">
    <source>
        <dbReference type="EMBL" id="QHN36198.1"/>
    </source>
</evidence>
<gene>
    <name evidence="1" type="ORF">GII31_16295</name>
</gene>
<reference evidence="1" key="1">
    <citation type="journal article" date="2021" name="Nat. Microbiol.">
        <title>Cocultivation of an ultrasmall environmental parasitic bacterium with lytic ability against bacteria associated with wastewater foams.</title>
        <authorList>
            <person name="Batinovic S."/>
            <person name="Rose J.J.A."/>
            <person name="Ratcliffe J."/>
            <person name="Seviour R.J."/>
            <person name="Petrovski S."/>
        </authorList>
    </citation>
    <scope>NUCLEOTIDE SEQUENCE</scope>
    <source>
        <strain evidence="1">CON9</strain>
    </source>
</reference>
<dbReference type="RefSeq" id="WP_213244460.1">
    <property type="nucleotide sequence ID" value="NZ_CP045806.1"/>
</dbReference>
<accession>A0ABX6IJW6</accession>
<dbReference type="EMBL" id="CP045809">
    <property type="protein sequence ID" value="QHN36198.1"/>
    <property type="molecule type" value="Genomic_DNA"/>
</dbReference>
<sequence>MNNRVDDQLVAGAAPCAADVHPAASSPFGYPAVTDRVSGVGHPAPGAGAEHAHATARATAVQAQHVDGLHCSWRGCELSGKAKPAPAAIASVGALRIAEAGIDAIARARQRFPVFLPKSLK</sequence>